<name>A0A6A5BP10_NAEFO</name>
<organism evidence="2 3">
    <name type="scientific">Naegleria fowleri</name>
    <name type="common">Brain eating amoeba</name>
    <dbReference type="NCBI Taxonomy" id="5763"/>
    <lineage>
        <taxon>Eukaryota</taxon>
        <taxon>Discoba</taxon>
        <taxon>Heterolobosea</taxon>
        <taxon>Tetramitia</taxon>
        <taxon>Eutetramitia</taxon>
        <taxon>Vahlkampfiidae</taxon>
        <taxon>Naegleria</taxon>
    </lineage>
</organism>
<evidence type="ECO:0000313" key="2">
    <source>
        <dbReference type="EMBL" id="KAF0975908.1"/>
    </source>
</evidence>
<proteinExistence type="predicted"/>
<dbReference type="VEuPathDB" id="AmoebaDB:FDP41_005235"/>
<feature type="region of interest" description="Disordered" evidence="1">
    <location>
        <begin position="222"/>
        <end position="272"/>
    </location>
</feature>
<feature type="compositionally biased region" description="Low complexity" evidence="1">
    <location>
        <begin position="235"/>
        <end position="252"/>
    </location>
</feature>
<dbReference type="VEuPathDB" id="AmoebaDB:NF0101200"/>
<reference evidence="2 3" key="1">
    <citation type="journal article" date="2019" name="Sci. Rep.">
        <title>Nanopore sequencing improves the draft genome of the human pathogenic amoeba Naegleria fowleri.</title>
        <authorList>
            <person name="Liechti N."/>
            <person name="Schurch N."/>
            <person name="Bruggmann R."/>
            <person name="Wittwer M."/>
        </authorList>
    </citation>
    <scope>NUCLEOTIDE SEQUENCE [LARGE SCALE GENOMIC DNA]</scope>
    <source>
        <strain evidence="2 3">ATCC 30894</strain>
    </source>
</reference>
<dbReference type="OrthoDB" id="10405296at2759"/>
<keyword evidence="3" id="KW-1185">Reference proteome</keyword>
<evidence type="ECO:0000256" key="1">
    <source>
        <dbReference type="SAM" id="MobiDB-lite"/>
    </source>
</evidence>
<dbReference type="EMBL" id="VFQX01000043">
    <property type="protein sequence ID" value="KAF0975908.1"/>
    <property type="molecule type" value="Genomic_DNA"/>
</dbReference>
<comment type="caution">
    <text evidence="2">The sequence shown here is derived from an EMBL/GenBank/DDBJ whole genome shotgun (WGS) entry which is preliminary data.</text>
</comment>
<gene>
    <name evidence="2" type="ORF">FDP41_005235</name>
</gene>
<dbReference type="RefSeq" id="XP_044560621.1">
    <property type="nucleotide sequence ID" value="XM_044708738.1"/>
</dbReference>
<dbReference type="GeneID" id="68112453"/>
<evidence type="ECO:0000313" key="3">
    <source>
        <dbReference type="Proteomes" id="UP000444721"/>
    </source>
</evidence>
<sequence length="272" mass="30772">MSSLRSSSSLPGKEALVRVADESLTRDQVSEFASLCKKVVAQKSALLDQVESRKLEHKYSKIVDSYSRHLPKNVRVMKPFETLFAVKEVREERDEELAEKVKNSQNKLISLIQEITERKKKISQILTAGNSNDQYLKAVEEECNKLIENSNEIKIEPAEDTGDRLEFSSGVVWDSQEVETQVNKFVTVSKTLANEVKSITDKLGHSEKSLAISKRNQEYSITEEDKLRVSTQVNSTASQSSQGSSKSTTRNSTTQGTKRKRKENKQQNEKKK</sequence>
<dbReference type="AlphaFoldDB" id="A0A6A5BP10"/>
<protein>
    <submittedName>
        <fullName evidence="2">Uncharacterized protein</fullName>
    </submittedName>
</protein>
<accession>A0A6A5BP10</accession>
<dbReference type="Proteomes" id="UP000444721">
    <property type="component" value="Unassembled WGS sequence"/>
</dbReference>
<dbReference type="VEuPathDB" id="AmoebaDB:NfTy_052620"/>